<dbReference type="EMBL" id="CAJOBS010000162">
    <property type="protein sequence ID" value="CAF4511669.1"/>
    <property type="molecule type" value="Genomic_DNA"/>
</dbReference>
<dbReference type="EMBL" id="CAJNYV010002342">
    <property type="protein sequence ID" value="CAF3470663.1"/>
    <property type="molecule type" value="Genomic_DNA"/>
</dbReference>
<dbReference type="Proteomes" id="UP000663865">
    <property type="component" value="Unassembled WGS sequence"/>
</dbReference>
<reference evidence="1" key="1">
    <citation type="submission" date="2021-02" db="EMBL/GenBank/DDBJ databases">
        <authorList>
            <person name="Nowell W R."/>
        </authorList>
    </citation>
    <scope>NUCLEOTIDE SEQUENCE</scope>
</reference>
<evidence type="ECO:0000313" key="2">
    <source>
        <dbReference type="EMBL" id="CAF4511669.1"/>
    </source>
</evidence>
<evidence type="ECO:0000313" key="1">
    <source>
        <dbReference type="EMBL" id="CAF3470663.1"/>
    </source>
</evidence>
<dbReference type="AlphaFoldDB" id="A0A818F742"/>
<dbReference type="Proteomes" id="UP000663838">
    <property type="component" value="Unassembled WGS sequence"/>
</dbReference>
<evidence type="ECO:0000313" key="3">
    <source>
        <dbReference type="Proteomes" id="UP000663865"/>
    </source>
</evidence>
<protein>
    <submittedName>
        <fullName evidence="1">Uncharacterized protein</fullName>
    </submittedName>
</protein>
<accession>A0A818F742</accession>
<comment type="caution">
    <text evidence="1">The sequence shown here is derived from an EMBL/GenBank/DDBJ whole genome shotgun (WGS) entry which is preliminary data.</text>
</comment>
<gene>
    <name evidence="1" type="ORF">KIK155_LOCUS13790</name>
    <name evidence="2" type="ORF">TOA249_LOCUS4304</name>
</gene>
<name>A0A818F742_9BILA</name>
<organism evidence="1 3">
    <name type="scientific">Rotaria socialis</name>
    <dbReference type="NCBI Taxonomy" id="392032"/>
    <lineage>
        <taxon>Eukaryota</taxon>
        <taxon>Metazoa</taxon>
        <taxon>Spiralia</taxon>
        <taxon>Gnathifera</taxon>
        <taxon>Rotifera</taxon>
        <taxon>Eurotatoria</taxon>
        <taxon>Bdelloidea</taxon>
        <taxon>Philodinida</taxon>
        <taxon>Philodinidae</taxon>
        <taxon>Rotaria</taxon>
    </lineage>
</organism>
<proteinExistence type="predicted"/>
<sequence>MNKNKLAIADIASHAQHSTEHISPFSKQDTTETSSNIDAASSVVFQSRSRRSMQNFLLVRLGANLLVDNDDFQHSLIQLRTIVNIFEYFSDPDPCTDYLTTIEDEQVFLIVSERYGENIVPLIHDMPQIDSMFVFCSNSEQQEELLTNWPKVKGIYSLIQSVCTSLNKIVLKCEQNLIPISFVPNQILAAETSGHTES</sequence>